<reference evidence="3" key="2">
    <citation type="submission" date="2016-01" db="EMBL/GenBank/DDBJ databases">
        <authorList>
            <person name="Poehlein A."/>
            <person name="Schlien K."/>
            <person name="Gottschalk G."/>
            <person name="Buckel W."/>
            <person name="Daniel R."/>
        </authorList>
    </citation>
    <scope>NUCLEOTIDE SEQUENCE [LARGE SCALE GENOMIC DNA]</scope>
    <source>
        <strain evidence="3">X2</strain>
    </source>
</reference>
<reference evidence="1 3" key="1">
    <citation type="journal article" date="2016" name="Genome Announc.">
        <title>Complete Genome Sequence of the Amino Acid-Fermenting Clostridium propionicum X2 (DSM 1682).</title>
        <authorList>
            <person name="Poehlein A."/>
            <person name="Schlien K."/>
            <person name="Chowdhury N.P."/>
            <person name="Gottschalk G."/>
            <person name="Buckel W."/>
            <person name="Daniel R."/>
        </authorList>
    </citation>
    <scope>NUCLEOTIDE SEQUENCE [LARGE SCALE GENOMIC DNA]</scope>
    <source>
        <strain evidence="1 3">X2</strain>
    </source>
</reference>
<protein>
    <submittedName>
        <fullName evidence="2">Uncharacterized protein</fullName>
    </submittedName>
</protein>
<name>A0A0X1U8N1_ANAPI</name>
<sequence length="94" mass="10677">MHVAIYDDSTNDRKWLQALATENGHGIERLPLQRTCTSACMEQELIFKTVLHHRHLLHGLCGIDKCKTIVSVTKSIDGKTINIYGGDVLKMWEE</sequence>
<dbReference type="RefSeq" id="WP_066050328.1">
    <property type="nucleotide sequence ID" value="NZ_CP014223.1"/>
</dbReference>
<reference evidence="2" key="3">
    <citation type="submission" date="2016-11" db="EMBL/GenBank/DDBJ databases">
        <authorList>
            <person name="Varghese N."/>
            <person name="Submissions S."/>
        </authorList>
    </citation>
    <scope>NUCLEOTIDE SEQUENCE</scope>
    <source>
        <strain evidence="2">DSM 1682</strain>
    </source>
</reference>
<organism evidence="2 4">
    <name type="scientific">Anaerotignum propionicum DSM 1682</name>
    <dbReference type="NCBI Taxonomy" id="991789"/>
    <lineage>
        <taxon>Bacteria</taxon>
        <taxon>Bacillati</taxon>
        <taxon>Bacillota</taxon>
        <taxon>Clostridia</taxon>
        <taxon>Lachnospirales</taxon>
        <taxon>Anaerotignaceae</taxon>
        <taxon>Anaerotignum</taxon>
    </lineage>
</organism>
<dbReference type="Proteomes" id="UP000184204">
    <property type="component" value="Unassembled WGS sequence"/>
</dbReference>
<dbReference type="EMBL" id="CP014223">
    <property type="protein sequence ID" value="AMJ41320.1"/>
    <property type="molecule type" value="Genomic_DNA"/>
</dbReference>
<dbReference type="AlphaFoldDB" id="A0A0X1U8N1"/>
<evidence type="ECO:0000313" key="1">
    <source>
        <dbReference type="EMBL" id="AMJ41320.1"/>
    </source>
</evidence>
<evidence type="ECO:0000313" key="3">
    <source>
        <dbReference type="Proteomes" id="UP000068026"/>
    </source>
</evidence>
<keyword evidence="3" id="KW-1185">Reference proteome</keyword>
<dbReference type="Proteomes" id="UP000068026">
    <property type="component" value="Chromosome"/>
</dbReference>
<proteinExistence type="predicted"/>
<dbReference type="KEGG" id="cpro:CPRO_17320"/>
<gene>
    <name evidence="1" type="ORF">CPRO_17320</name>
    <name evidence="2" type="ORF">SAMN02745151_02358</name>
</gene>
<dbReference type="EMBL" id="FQUA01000012">
    <property type="protein sequence ID" value="SHE96984.1"/>
    <property type="molecule type" value="Genomic_DNA"/>
</dbReference>
<accession>A0A0X1U8N1</accession>
<evidence type="ECO:0000313" key="4">
    <source>
        <dbReference type="Proteomes" id="UP000184204"/>
    </source>
</evidence>
<evidence type="ECO:0000313" key="2">
    <source>
        <dbReference type="EMBL" id="SHE96984.1"/>
    </source>
</evidence>
<reference evidence="4" key="4">
    <citation type="submission" date="2016-11" db="EMBL/GenBank/DDBJ databases">
        <authorList>
            <person name="Jaros S."/>
            <person name="Januszkiewicz K."/>
            <person name="Wedrychowicz H."/>
        </authorList>
    </citation>
    <scope>NUCLEOTIDE SEQUENCE [LARGE SCALE GENOMIC DNA]</scope>
    <source>
        <strain evidence="4">DSM 1682</strain>
    </source>
</reference>